<dbReference type="AlphaFoldDB" id="A0A1I6KIV6"/>
<dbReference type="RefSeq" id="WP_089814230.1">
    <property type="nucleotide sequence ID" value="NZ_FOZK01000001.1"/>
</dbReference>
<dbReference type="Proteomes" id="UP000199062">
    <property type="component" value="Unassembled WGS sequence"/>
</dbReference>
<name>A0A1I6KIV6_9EURY</name>
<proteinExistence type="predicted"/>
<keyword evidence="1" id="KW-0812">Transmembrane</keyword>
<gene>
    <name evidence="2" type="ORF">SAMN05216559_0877</name>
</gene>
<reference evidence="2 3" key="1">
    <citation type="submission" date="2016-10" db="EMBL/GenBank/DDBJ databases">
        <authorList>
            <person name="de Groot N.N."/>
        </authorList>
    </citation>
    <scope>NUCLEOTIDE SEQUENCE [LARGE SCALE GENOMIC DNA]</scope>
    <source>
        <strain evidence="2 3">CGMCC 1.10457</strain>
    </source>
</reference>
<keyword evidence="1" id="KW-1133">Transmembrane helix</keyword>
<evidence type="ECO:0008006" key="4">
    <source>
        <dbReference type="Google" id="ProtNLM"/>
    </source>
</evidence>
<organism evidence="2 3">
    <name type="scientific">Halomicrobium zhouii</name>
    <dbReference type="NCBI Taxonomy" id="767519"/>
    <lineage>
        <taxon>Archaea</taxon>
        <taxon>Methanobacteriati</taxon>
        <taxon>Methanobacteriota</taxon>
        <taxon>Stenosarchaea group</taxon>
        <taxon>Halobacteria</taxon>
        <taxon>Halobacteriales</taxon>
        <taxon>Haloarculaceae</taxon>
        <taxon>Halomicrobium</taxon>
    </lineage>
</organism>
<dbReference type="STRING" id="767519.SAMN05216559_0877"/>
<evidence type="ECO:0000256" key="1">
    <source>
        <dbReference type="SAM" id="Phobius"/>
    </source>
</evidence>
<accession>A0A1I6KIV6</accession>
<evidence type="ECO:0000313" key="3">
    <source>
        <dbReference type="Proteomes" id="UP000199062"/>
    </source>
</evidence>
<keyword evidence="3" id="KW-1185">Reference proteome</keyword>
<feature type="transmembrane region" description="Helical" evidence="1">
    <location>
        <begin position="135"/>
        <end position="156"/>
    </location>
</feature>
<keyword evidence="1" id="KW-0472">Membrane</keyword>
<evidence type="ECO:0000313" key="2">
    <source>
        <dbReference type="EMBL" id="SFR91094.1"/>
    </source>
</evidence>
<protein>
    <recommendedName>
        <fullName evidence="4">DUF1772 domain-containing protein</fullName>
    </recommendedName>
</protein>
<sequence>MTALVPVLVASLFSFATGFFVVLSYVEKPIWPLMFGADGEDVPTEDARLVHAELKRVIGLAPPTMITVVASGTLLVFVQAWQYDLRWMAVAVAAWLVLSMGYVVSQLRARIEAVKSVSSDGDAPAVRRGVGRLAALHHLGLASTGGVVLLQLLFVLTL</sequence>
<feature type="transmembrane region" description="Helical" evidence="1">
    <location>
        <begin position="57"/>
        <end position="81"/>
    </location>
</feature>
<feature type="transmembrane region" description="Helical" evidence="1">
    <location>
        <begin position="87"/>
        <end position="105"/>
    </location>
</feature>
<feature type="transmembrane region" description="Helical" evidence="1">
    <location>
        <begin position="6"/>
        <end position="26"/>
    </location>
</feature>
<dbReference type="EMBL" id="FOZK01000001">
    <property type="protein sequence ID" value="SFR91094.1"/>
    <property type="molecule type" value="Genomic_DNA"/>
</dbReference>